<keyword evidence="1" id="KW-0732">Signal</keyword>
<comment type="caution">
    <text evidence="2">The sequence shown here is derived from an EMBL/GenBank/DDBJ whole genome shotgun (WGS) entry which is preliminary data.</text>
</comment>
<accession>A0A2A4MPU1</accession>
<dbReference type="Proteomes" id="UP000218172">
    <property type="component" value="Unassembled WGS sequence"/>
</dbReference>
<sequence length="205" mass="22577">MLNIARLSCSLLLGIFCTTAIATTLLEIDVDAMSQDAEFIFEGEVILIESQQNNGSIRSHVSFRVLDIIKGSFSGEIIELAFTGGSIGERTVSLSESDIPQLDEVGIYFVESTSRQLLNPLLGWSQGHFIIDTDKLGTRRIHSNKMLPVSAIQSTAAIPRNIRKPKSTLAQNQSALGIITETETSAIEQAMTVEQFKMQIRELFE</sequence>
<evidence type="ECO:0000313" key="3">
    <source>
        <dbReference type="Proteomes" id="UP000218172"/>
    </source>
</evidence>
<proteinExistence type="predicted"/>
<feature type="signal peptide" evidence="1">
    <location>
        <begin position="1"/>
        <end position="22"/>
    </location>
</feature>
<organism evidence="2 3">
    <name type="scientific">SAR86 cluster bacterium</name>
    <dbReference type="NCBI Taxonomy" id="2030880"/>
    <lineage>
        <taxon>Bacteria</taxon>
        <taxon>Pseudomonadati</taxon>
        <taxon>Pseudomonadota</taxon>
        <taxon>Gammaproteobacteria</taxon>
        <taxon>SAR86 cluster</taxon>
    </lineage>
</organism>
<evidence type="ECO:0000256" key="1">
    <source>
        <dbReference type="SAM" id="SignalP"/>
    </source>
</evidence>
<dbReference type="EMBL" id="NVQR01000051">
    <property type="protein sequence ID" value="PCH61923.1"/>
    <property type="molecule type" value="Genomic_DNA"/>
</dbReference>
<feature type="chain" id="PRO_5012811024" evidence="1">
    <location>
        <begin position="23"/>
        <end position="205"/>
    </location>
</feature>
<gene>
    <name evidence="2" type="ORF">COC19_03730</name>
</gene>
<protein>
    <submittedName>
        <fullName evidence="2">Uncharacterized protein</fullName>
    </submittedName>
</protein>
<name>A0A2A4MPU1_9GAMM</name>
<reference evidence="3" key="1">
    <citation type="submission" date="2017-08" db="EMBL/GenBank/DDBJ databases">
        <title>A dynamic microbial community with high functional redundancy inhabits the cold, oxic subseafloor aquifer.</title>
        <authorList>
            <person name="Tully B.J."/>
            <person name="Wheat C.G."/>
            <person name="Glazer B.T."/>
            <person name="Huber J.A."/>
        </authorList>
    </citation>
    <scope>NUCLEOTIDE SEQUENCE [LARGE SCALE GENOMIC DNA]</scope>
</reference>
<evidence type="ECO:0000313" key="2">
    <source>
        <dbReference type="EMBL" id="PCH61923.1"/>
    </source>
</evidence>
<dbReference type="AlphaFoldDB" id="A0A2A4MPU1"/>